<evidence type="ECO:0000256" key="4">
    <source>
        <dbReference type="ARBA" id="ARBA00022452"/>
    </source>
</evidence>
<feature type="chain" id="PRO_5045410849" evidence="15">
    <location>
        <begin position="23"/>
        <end position="397"/>
    </location>
</feature>
<gene>
    <name evidence="18" type="ORF">RM532_03105</name>
</gene>
<evidence type="ECO:0000256" key="7">
    <source>
        <dbReference type="ARBA" id="ARBA00022729"/>
    </source>
</evidence>
<dbReference type="RefSeq" id="WP_311651668.1">
    <property type="nucleotide sequence ID" value="NZ_JAVRIB010000002.1"/>
</dbReference>
<evidence type="ECO:0000256" key="2">
    <source>
        <dbReference type="ARBA" id="ARBA00009450"/>
    </source>
</evidence>
<dbReference type="InterPro" id="IPR003715">
    <property type="entry name" value="Poly_export_N"/>
</dbReference>
<evidence type="ECO:0000256" key="10">
    <source>
        <dbReference type="ARBA" id="ARBA00023114"/>
    </source>
</evidence>
<evidence type="ECO:0000313" key="18">
    <source>
        <dbReference type="EMBL" id="MDT0633941.1"/>
    </source>
</evidence>
<keyword evidence="19" id="KW-1185">Reference proteome</keyword>
<keyword evidence="10" id="KW-0626">Porin</keyword>
<protein>
    <submittedName>
        <fullName evidence="18">Polysaccharide biosynthesis/export family protein</fullName>
    </submittedName>
</protein>
<evidence type="ECO:0000256" key="11">
    <source>
        <dbReference type="ARBA" id="ARBA00023136"/>
    </source>
</evidence>
<keyword evidence="14" id="KW-0449">Lipoprotein</keyword>
<keyword evidence="8" id="KW-0625">Polysaccharide transport</keyword>
<keyword evidence="5" id="KW-0762">Sugar transport</keyword>
<feature type="domain" description="SLBB" evidence="17">
    <location>
        <begin position="180"/>
        <end position="261"/>
    </location>
</feature>
<comment type="caution">
    <text evidence="18">The sequence shown here is derived from an EMBL/GenBank/DDBJ whole genome shotgun (WGS) entry which is preliminary data.</text>
</comment>
<dbReference type="EMBL" id="JAVRIB010000002">
    <property type="protein sequence ID" value="MDT0633941.1"/>
    <property type="molecule type" value="Genomic_DNA"/>
</dbReference>
<dbReference type="PANTHER" id="PTHR33619:SF3">
    <property type="entry name" value="POLYSACCHARIDE EXPORT PROTEIN GFCE-RELATED"/>
    <property type="match status" value="1"/>
</dbReference>
<dbReference type="Pfam" id="PF02563">
    <property type="entry name" value="Poly_export"/>
    <property type="match status" value="1"/>
</dbReference>
<accession>A0ABU3BXA6</accession>
<keyword evidence="3" id="KW-0813">Transport</keyword>
<proteinExistence type="inferred from homology"/>
<evidence type="ECO:0000256" key="8">
    <source>
        <dbReference type="ARBA" id="ARBA00023047"/>
    </source>
</evidence>
<name>A0ABU3BXA6_9GAMM</name>
<evidence type="ECO:0000256" key="15">
    <source>
        <dbReference type="SAM" id="SignalP"/>
    </source>
</evidence>
<keyword evidence="4" id="KW-1134">Transmembrane beta strand</keyword>
<evidence type="ECO:0000256" key="12">
    <source>
        <dbReference type="ARBA" id="ARBA00023139"/>
    </source>
</evidence>
<evidence type="ECO:0000256" key="13">
    <source>
        <dbReference type="ARBA" id="ARBA00023237"/>
    </source>
</evidence>
<keyword evidence="11" id="KW-0472">Membrane</keyword>
<keyword evidence="7 15" id="KW-0732">Signal</keyword>
<feature type="signal peptide" evidence="15">
    <location>
        <begin position="1"/>
        <end position="22"/>
    </location>
</feature>
<feature type="domain" description="SLBB" evidence="17">
    <location>
        <begin position="267"/>
        <end position="360"/>
    </location>
</feature>
<evidence type="ECO:0000256" key="5">
    <source>
        <dbReference type="ARBA" id="ARBA00022597"/>
    </source>
</evidence>
<dbReference type="PANTHER" id="PTHR33619">
    <property type="entry name" value="POLYSACCHARIDE EXPORT PROTEIN GFCE-RELATED"/>
    <property type="match status" value="1"/>
</dbReference>
<feature type="domain" description="Polysaccharide export protein N-terminal" evidence="16">
    <location>
        <begin position="91"/>
        <end position="174"/>
    </location>
</feature>
<dbReference type="InterPro" id="IPR049712">
    <property type="entry name" value="Poly_export"/>
</dbReference>
<keyword evidence="6" id="KW-0812">Transmembrane</keyword>
<organism evidence="18 19">
    <name type="scientific">Spectribacter hydrogenoxidans</name>
    <dbReference type="NCBI Taxonomy" id="3075608"/>
    <lineage>
        <taxon>Bacteria</taxon>
        <taxon>Pseudomonadati</taxon>
        <taxon>Pseudomonadota</taxon>
        <taxon>Gammaproteobacteria</taxon>
        <taxon>Salinisphaerales</taxon>
        <taxon>Salinisphaeraceae</taxon>
        <taxon>Spectribacter</taxon>
    </lineage>
</organism>
<dbReference type="Gene3D" id="3.10.560.10">
    <property type="entry name" value="Outer membrane lipoprotein wza domain like"/>
    <property type="match status" value="2"/>
</dbReference>
<evidence type="ECO:0000256" key="6">
    <source>
        <dbReference type="ARBA" id="ARBA00022692"/>
    </source>
</evidence>
<evidence type="ECO:0000259" key="17">
    <source>
        <dbReference type="Pfam" id="PF22461"/>
    </source>
</evidence>
<evidence type="ECO:0000259" key="16">
    <source>
        <dbReference type="Pfam" id="PF02563"/>
    </source>
</evidence>
<keyword evidence="9" id="KW-0406">Ion transport</keyword>
<evidence type="ECO:0000256" key="14">
    <source>
        <dbReference type="ARBA" id="ARBA00023288"/>
    </source>
</evidence>
<sequence length="397" mass="43094">MVNSIRSSVAWLALVAALTGCALPGLNPSVDGAESAATYQPPDREGGTVLNFSPVIERITPELILEQRRNQSERFEQVRQQLTGDKSPMAANPYRIGVGDVLAIIVFGHPDITNPAGTTQNFESSGRLVDADGQIYVPFVGEITVEDNTIDQVREEITAGLSDVIRDPQVDVKVLNYRSKKVYITGDISKPCVIPIQDVPLTVVDALDACQSLVSERDPLVAGVNAIELIRGDQREQLNLSQRYRRGGEPILLQAGDQLIVNDSFNRVFLVGEFSQQTAAPFSAGGMSLSDAMLAAGGLNLGTADAGSVYVIRGFVEPDVDAESGVQINKRPRVYHLNSDSMQAFLLADQFQLRPRDVVFAAPASLVNFNRALAQITPSLNVLFQSALIYDRARDRN</sequence>
<evidence type="ECO:0000256" key="9">
    <source>
        <dbReference type="ARBA" id="ARBA00023065"/>
    </source>
</evidence>
<evidence type="ECO:0000256" key="3">
    <source>
        <dbReference type="ARBA" id="ARBA00022448"/>
    </source>
</evidence>
<reference evidence="18 19" key="1">
    <citation type="submission" date="2023-09" db="EMBL/GenBank/DDBJ databases">
        <authorList>
            <person name="Rey-Velasco X."/>
        </authorList>
    </citation>
    <scope>NUCLEOTIDE SEQUENCE [LARGE SCALE GENOMIC DNA]</scope>
    <source>
        <strain evidence="18 19">W335</strain>
    </source>
</reference>
<comment type="similarity">
    <text evidence="2">Belongs to the BexD/CtrA/VexA family.</text>
</comment>
<keyword evidence="13" id="KW-0998">Cell outer membrane</keyword>
<dbReference type="InterPro" id="IPR054765">
    <property type="entry name" value="SLBB_dom"/>
</dbReference>
<keyword evidence="12" id="KW-0564">Palmitate</keyword>
<dbReference type="PROSITE" id="PS51257">
    <property type="entry name" value="PROKAR_LIPOPROTEIN"/>
    <property type="match status" value="1"/>
</dbReference>
<dbReference type="Gene3D" id="3.30.1950.10">
    <property type="entry name" value="wza like domain"/>
    <property type="match status" value="1"/>
</dbReference>
<evidence type="ECO:0000256" key="1">
    <source>
        <dbReference type="ARBA" id="ARBA00004571"/>
    </source>
</evidence>
<evidence type="ECO:0000313" key="19">
    <source>
        <dbReference type="Proteomes" id="UP001251857"/>
    </source>
</evidence>
<dbReference type="Proteomes" id="UP001251857">
    <property type="component" value="Unassembled WGS sequence"/>
</dbReference>
<dbReference type="Pfam" id="PF22461">
    <property type="entry name" value="SLBB_2"/>
    <property type="match status" value="2"/>
</dbReference>
<comment type="subcellular location">
    <subcellularLocation>
        <location evidence="1">Cell outer membrane</location>
        <topology evidence="1">Multi-pass membrane protein</topology>
    </subcellularLocation>
</comment>